<dbReference type="InterPro" id="IPR012914">
    <property type="entry name" value="PucR_dom"/>
</dbReference>
<organism evidence="3 4">
    <name type="scientific">Mycolicibacterium chitae</name>
    <name type="common">Mycobacterium chitae</name>
    <dbReference type="NCBI Taxonomy" id="1792"/>
    <lineage>
        <taxon>Bacteria</taxon>
        <taxon>Bacillati</taxon>
        <taxon>Actinomycetota</taxon>
        <taxon>Actinomycetes</taxon>
        <taxon>Mycobacteriales</taxon>
        <taxon>Mycobacteriaceae</taxon>
        <taxon>Mycolicibacterium</taxon>
    </lineage>
</organism>
<dbReference type="InterPro" id="IPR051448">
    <property type="entry name" value="CdaR-like_regulators"/>
</dbReference>
<gene>
    <name evidence="3" type="ORF">NCTC10485_00972</name>
</gene>
<feature type="domain" description="Purine catabolism PurC-like" evidence="1">
    <location>
        <begin position="29"/>
        <end position="132"/>
    </location>
</feature>
<dbReference type="Pfam" id="PF13556">
    <property type="entry name" value="HTH_30"/>
    <property type="match status" value="1"/>
</dbReference>
<dbReference type="InterPro" id="IPR025736">
    <property type="entry name" value="PucR_C-HTH_dom"/>
</dbReference>
<dbReference type="Gene3D" id="1.10.10.2840">
    <property type="entry name" value="PucR C-terminal helix-turn-helix domain"/>
    <property type="match status" value="1"/>
</dbReference>
<dbReference type="PANTHER" id="PTHR33744">
    <property type="entry name" value="CARBOHYDRATE DIACID REGULATOR"/>
    <property type="match status" value="1"/>
</dbReference>
<dbReference type="InterPro" id="IPR042070">
    <property type="entry name" value="PucR_C-HTH_sf"/>
</dbReference>
<dbReference type="OrthoDB" id="8450798at2"/>
<proteinExistence type="predicted"/>
<evidence type="ECO:0000259" key="1">
    <source>
        <dbReference type="Pfam" id="PF07905"/>
    </source>
</evidence>
<protein>
    <submittedName>
        <fullName evidence="3">Putative regulatory protein</fullName>
    </submittedName>
</protein>
<reference evidence="3 4" key="1">
    <citation type="submission" date="2018-12" db="EMBL/GenBank/DDBJ databases">
        <authorList>
            <consortium name="Pathogen Informatics"/>
        </authorList>
    </citation>
    <scope>NUCLEOTIDE SEQUENCE [LARGE SCALE GENOMIC DNA]</scope>
    <source>
        <strain evidence="3 4">NCTC10485</strain>
    </source>
</reference>
<keyword evidence="4" id="KW-1185">Reference proteome</keyword>
<dbReference type="EMBL" id="LR134355">
    <property type="protein sequence ID" value="VEG46190.1"/>
    <property type="molecule type" value="Genomic_DNA"/>
</dbReference>
<accession>A0A3S4VF91</accession>
<feature type="domain" description="PucR C-terminal helix-turn-helix" evidence="2">
    <location>
        <begin position="446"/>
        <end position="503"/>
    </location>
</feature>
<dbReference type="AlphaFoldDB" id="A0A3S4VF91"/>
<name>A0A3S4VF91_MYCCI</name>
<dbReference type="Pfam" id="PF07905">
    <property type="entry name" value="PucR"/>
    <property type="match status" value="1"/>
</dbReference>
<sequence length="508" mass="56111">MPVTIRSLLHRWDASTRLIVPAQDETEPSIDVPVTWVHSSELPDPTPFLDAGHLLLTDGSQFPRRSRDRDPYDSYVARLSERGVVGLGFGTPLIHRQLPDALESACRRHGLPLFLVTDLTPFLAIARYVADELANEQQARIRWSLQAQRAVARAAQRPDGLISILAELENQLDCSAMLFDAAGARIRSPGDPPDLDTPIHDAVRAALEQGVRSSSRIVIDGQEFTVQTIGHSNRLDGALVLGGLDWADPAAADLAHSVIGLASLALTQKRSLEKAHHHLRAGLFEQLLKGDRVLATRTATSVWGGLPSAPLTVLVARRPHHSDFILDALEREAEERGGRVFFTERENRILVLTETPSPAEFLQLFSRHSIPVGTADAIPFEALSRGVAEAERALLHAIQTGQPSVAFREFLDRGMLGLLRAQKVGTVARGILRVLHDHDVDRGAELLTTVRVWVQNECAWDATARELGIHRHTLRNRVQLAGRLLGLDLDLLRDRLELWTAVQLMTED</sequence>
<dbReference type="PANTHER" id="PTHR33744:SF1">
    <property type="entry name" value="DNA-BINDING TRANSCRIPTIONAL ACTIVATOR ADER"/>
    <property type="match status" value="1"/>
</dbReference>
<dbReference type="Proteomes" id="UP000282551">
    <property type="component" value="Chromosome"/>
</dbReference>
<evidence type="ECO:0000313" key="4">
    <source>
        <dbReference type="Proteomes" id="UP000282551"/>
    </source>
</evidence>
<evidence type="ECO:0000259" key="2">
    <source>
        <dbReference type="Pfam" id="PF13556"/>
    </source>
</evidence>
<evidence type="ECO:0000313" key="3">
    <source>
        <dbReference type="EMBL" id="VEG46190.1"/>
    </source>
</evidence>
<dbReference type="RefSeq" id="WP_126332684.1">
    <property type="nucleotide sequence ID" value="NZ_AP022604.1"/>
</dbReference>